<organism evidence="1 2">
    <name type="scientific">Heliocybe sulcata</name>
    <dbReference type="NCBI Taxonomy" id="5364"/>
    <lineage>
        <taxon>Eukaryota</taxon>
        <taxon>Fungi</taxon>
        <taxon>Dikarya</taxon>
        <taxon>Basidiomycota</taxon>
        <taxon>Agaricomycotina</taxon>
        <taxon>Agaricomycetes</taxon>
        <taxon>Gloeophyllales</taxon>
        <taxon>Gloeophyllaceae</taxon>
        <taxon>Heliocybe</taxon>
    </lineage>
</organism>
<gene>
    <name evidence="1" type="ORF">OE88DRAFT_1652288</name>
</gene>
<evidence type="ECO:0000313" key="2">
    <source>
        <dbReference type="Proteomes" id="UP000305948"/>
    </source>
</evidence>
<accession>A0A5C3NDM5</accession>
<dbReference type="EMBL" id="ML213504">
    <property type="protein sequence ID" value="TFK55804.1"/>
    <property type="molecule type" value="Genomic_DNA"/>
</dbReference>
<name>A0A5C3NDM5_9AGAM</name>
<protein>
    <submittedName>
        <fullName evidence="1">Uncharacterized protein</fullName>
    </submittedName>
</protein>
<reference evidence="1 2" key="1">
    <citation type="journal article" date="2019" name="Nat. Ecol. Evol.">
        <title>Megaphylogeny resolves global patterns of mushroom evolution.</title>
        <authorList>
            <person name="Varga T."/>
            <person name="Krizsan K."/>
            <person name="Foldi C."/>
            <person name="Dima B."/>
            <person name="Sanchez-Garcia M."/>
            <person name="Sanchez-Ramirez S."/>
            <person name="Szollosi G.J."/>
            <person name="Szarkandi J.G."/>
            <person name="Papp V."/>
            <person name="Albert L."/>
            <person name="Andreopoulos W."/>
            <person name="Angelini C."/>
            <person name="Antonin V."/>
            <person name="Barry K.W."/>
            <person name="Bougher N.L."/>
            <person name="Buchanan P."/>
            <person name="Buyck B."/>
            <person name="Bense V."/>
            <person name="Catcheside P."/>
            <person name="Chovatia M."/>
            <person name="Cooper J."/>
            <person name="Damon W."/>
            <person name="Desjardin D."/>
            <person name="Finy P."/>
            <person name="Geml J."/>
            <person name="Haridas S."/>
            <person name="Hughes K."/>
            <person name="Justo A."/>
            <person name="Karasinski D."/>
            <person name="Kautmanova I."/>
            <person name="Kiss B."/>
            <person name="Kocsube S."/>
            <person name="Kotiranta H."/>
            <person name="LaButti K.M."/>
            <person name="Lechner B.E."/>
            <person name="Liimatainen K."/>
            <person name="Lipzen A."/>
            <person name="Lukacs Z."/>
            <person name="Mihaltcheva S."/>
            <person name="Morgado L.N."/>
            <person name="Niskanen T."/>
            <person name="Noordeloos M.E."/>
            <person name="Ohm R.A."/>
            <person name="Ortiz-Santana B."/>
            <person name="Ovrebo C."/>
            <person name="Racz N."/>
            <person name="Riley R."/>
            <person name="Savchenko A."/>
            <person name="Shiryaev A."/>
            <person name="Soop K."/>
            <person name="Spirin V."/>
            <person name="Szebenyi C."/>
            <person name="Tomsovsky M."/>
            <person name="Tulloss R.E."/>
            <person name="Uehling J."/>
            <person name="Grigoriev I.V."/>
            <person name="Vagvolgyi C."/>
            <person name="Papp T."/>
            <person name="Martin F.M."/>
            <person name="Miettinen O."/>
            <person name="Hibbett D.S."/>
            <person name="Nagy L.G."/>
        </authorList>
    </citation>
    <scope>NUCLEOTIDE SEQUENCE [LARGE SCALE GENOMIC DNA]</scope>
    <source>
        <strain evidence="1 2">OMC1185</strain>
    </source>
</reference>
<proteinExistence type="predicted"/>
<evidence type="ECO:0000313" key="1">
    <source>
        <dbReference type="EMBL" id="TFK55804.1"/>
    </source>
</evidence>
<dbReference type="AlphaFoldDB" id="A0A5C3NDM5"/>
<sequence length="51" mass="5630">MHYNRCPPPRIPSTSSAPPHVVCPPAPTRLLVFDQTGRVVLDCTWCALVDN</sequence>
<dbReference type="Proteomes" id="UP000305948">
    <property type="component" value="Unassembled WGS sequence"/>
</dbReference>
<keyword evidence="2" id="KW-1185">Reference proteome</keyword>